<proteinExistence type="predicted"/>
<evidence type="ECO:0000256" key="1">
    <source>
        <dbReference type="SAM" id="MobiDB-lite"/>
    </source>
</evidence>
<dbReference type="EMBL" id="OX597830">
    <property type="protein sequence ID" value="CAI9735088.1"/>
    <property type="molecule type" value="Genomic_DNA"/>
</dbReference>
<organism evidence="2 3">
    <name type="scientific">Octopus vulgaris</name>
    <name type="common">Common octopus</name>
    <dbReference type="NCBI Taxonomy" id="6645"/>
    <lineage>
        <taxon>Eukaryota</taxon>
        <taxon>Metazoa</taxon>
        <taxon>Spiralia</taxon>
        <taxon>Lophotrochozoa</taxon>
        <taxon>Mollusca</taxon>
        <taxon>Cephalopoda</taxon>
        <taxon>Coleoidea</taxon>
        <taxon>Octopodiformes</taxon>
        <taxon>Octopoda</taxon>
        <taxon>Incirrata</taxon>
        <taxon>Octopodidae</taxon>
        <taxon>Octopus</taxon>
    </lineage>
</organism>
<protein>
    <submittedName>
        <fullName evidence="2">Uncharacterized protein</fullName>
    </submittedName>
</protein>
<dbReference type="AlphaFoldDB" id="A0AA36BJ81"/>
<keyword evidence="3" id="KW-1185">Reference proteome</keyword>
<sequence length="87" mass="10238">MRPVLHSQYLPVNDPPKQMAFSEDESSDEDVEKEPEDMEFEPNCSSNQPHLLSQGDLNDFVEKASRTPWFQVKWLESSRERDQMNPR</sequence>
<accession>A0AA36BJ81</accession>
<gene>
    <name evidence="2" type="ORF">OCTVUL_1B015965</name>
</gene>
<feature type="compositionally biased region" description="Acidic residues" evidence="1">
    <location>
        <begin position="22"/>
        <end position="40"/>
    </location>
</feature>
<name>A0AA36BJ81_OCTVU</name>
<evidence type="ECO:0000313" key="3">
    <source>
        <dbReference type="Proteomes" id="UP001162480"/>
    </source>
</evidence>
<reference evidence="2" key="1">
    <citation type="submission" date="2023-08" db="EMBL/GenBank/DDBJ databases">
        <authorList>
            <person name="Alioto T."/>
            <person name="Alioto T."/>
            <person name="Gomez Garrido J."/>
        </authorList>
    </citation>
    <scope>NUCLEOTIDE SEQUENCE</scope>
</reference>
<evidence type="ECO:0000313" key="2">
    <source>
        <dbReference type="EMBL" id="CAI9735088.1"/>
    </source>
</evidence>
<dbReference type="Proteomes" id="UP001162480">
    <property type="component" value="Chromosome 17"/>
</dbReference>
<feature type="region of interest" description="Disordered" evidence="1">
    <location>
        <begin position="1"/>
        <end position="45"/>
    </location>
</feature>